<dbReference type="Gene3D" id="3.90.1310.10">
    <property type="entry name" value="Penicillin-binding protein 2a (Domain 2)"/>
    <property type="match status" value="1"/>
</dbReference>
<dbReference type="GO" id="GO:0005886">
    <property type="term" value="C:plasma membrane"/>
    <property type="evidence" value="ECO:0007669"/>
    <property type="project" value="TreeGrafter"/>
</dbReference>
<evidence type="ECO:0000313" key="6">
    <source>
        <dbReference type="Proteomes" id="UP000231198"/>
    </source>
</evidence>
<comment type="subcellular location">
    <subcellularLocation>
        <location evidence="1">Membrane</location>
    </subcellularLocation>
</comment>
<dbReference type="AlphaFoldDB" id="A0A2H0WUG4"/>
<dbReference type="GO" id="GO:0008658">
    <property type="term" value="F:penicillin binding"/>
    <property type="evidence" value="ECO:0007669"/>
    <property type="project" value="InterPro"/>
</dbReference>
<comment type="caution">
    <text evidence="5">The sequence shown here is derived from an EMBL/GenBank/DDBJ whole genome shotgun (WGS) entry which is preliminary data.</text>
</comment>
<reference evidence="6" key="1">
    <citation type="submission" date="2017-09" db="EMBL/GenBank/DDBJ databases">
        <title>Depth-based differentiation of microbial function through sediment-hosted aquifers and enrichment of novel symbionts in the deep terrestrial subsurface.</title>
        <authorList>
            <person name="Probst A.J."/>
            <person name="Ladd B."/>
            <person name="Jarett J.K."/>
            <person name="Geller-Mcgrath D.E."/>
            <person name="Sieber C.M.K."/>
            <person name="Emerson J.B."/>
            <person name="Anantharaman K."/>
            <person name="Thomas B.C."/>
            <person name="Malmstrom R."/>
            <person name="Stieglmeier M."/>
            <person name="Klingl A."/>
            <person name="Woyke T."/>
            <person name="Ryan C.M."/>
            <person name="Banfield J.F."/>
        </authorList>
    </citation>
    <scope>NUCLEOTIDE SEQUENCE [LARGE SCALE GENOMIC DNA]</scope>
</reference>
<evidence type="ECO:0000256" key="1">
    <source>
        <dbReference type="ARBA" id="ARBA00004370"/>
    </source>
</evidence>
<evidence type="ECO:0000256" key="2">
    <source>
        <dbReference type="ARBA" id="ARBA00023136"/>
    </source>
</evidence>
<feature type="domain" description="Penicillin-binding protein transpeptidase" evidence="3">
    <location>
        <begin position="236"/>
        <end position="539"/>
    </location>
</feature>
<dbReference type="InterPro" id="IPR036138">
    <property type="entry name" value="PBP_dimer_sf"/>
</dbReference>
<protein>
    <recommendedName>
        <fullName evidence="7">Penicillin-binding protein 2</fullName>
    </recommendedName>
</protein>
<dbReference type="Proteomes" id="UP000231198">
    <property type="component" value="Unassembled WGS sequence"/>
</dbReference>
<dbReference type="InterPro" id="IPR001460">
    <property type="entry name" value="PCN-bd_Tpept"/>
</dbReference>
<evidence type="ECO:0000259" key="3">
    <source>
        <dbReference type="Pfam" id="PF00905"/>
    </source>
</evidence>
<evidence type="ECO:0000313" key="5">
    <source>
        <dbReference type="EMBL" id="PIS15569.1"/>
    </source>
</evidence>
<dbReference type="InterPro" id="IPR005311">
    <property type="entry name" value="PBP_dimer"/>
</dbReference>
<dbReference type="PANTHER" id="PTHR30627">
    <property type="entry name" value="PEPTIDOGLYCAN D,D-TRANSPEPTIDASE"/>
    <property type="match status" value="1"/>
</dbReference>
<sequence>MTKVKILLFFFLILNLAIIGKLFCIQVLHSYPSISGDYLKTKKIYPERGRIYDRSKHPFVLNQNSYLLFAEPKKISSKIELSSKLDEILHMGESTLEVRIDESKYWVALANGINEEEKDKINNLKLKGIGFEYGMKRYYPEASLAAHLLGFVGKTSDSGDIGYFGLEGYYDKDLKGLPGILESERDLLGRPIFIGTQEIVNPENGRDLILCIDKSVQEISKRKLKEGMERYQAKQGCVITADPYTLQILGMVCLPDFDMEKYYEFTEEYFKNPSISDVYEPGSIFKPMVVAEAIQEKKIKPDDIYNEEGPIQVGEYRIMTWNNQYEGKISITRILEKSSNVGMVYIGERMGEKALYEMMKKYGFGEPTGIDLQGEVSGYIKERESWYPIDYATVTFGQGIAVTPIQILRAFSSVINGGMILRPYVVCSIRSQDKQREVKPKVERIIGSKTTSEILKKMLTSTVEHGEFQWVKPKGYTMGGKTGTAQIPIKGHYDPTKTIASFIGFAPADKPKFITLVILREPQASQWASETAAPLFFEIAKELLVYYNIAPE</sequence>
<dbReference type="EMBL" id="PEZG01000063">
    <property type="protein sequence ID" value="PIS15569.1"/>
    <property type="molecule type" value="Genomic_DNA"/>
</dbReference>
<dbReference type="PANTHER" id="PTHR30627:SF1">
    <property type="entry name" value="PEPTIDOGLYCAN D,D-TRANSPEPTIDASE FTSI"/>
    <property type="match status" value="1"/>
</dbReference>
<dbReference type="Pfam" id="PF03717">
    <property type="entry name" value="PBP_dimer"/>
    <property type="match status" value="1"/>
</dbReference>
<feature type="domain" description="Penicillin-binding protein dimerisation" evidence="4">
    <location>
        <begin position="44"/>
        <end position="192"/>
    </location>
</feature>
<keyword evidence="2" id="KW-0472">Membrane</keyword>
<dbReference type="Gene3D" id="3.30.450.330">
    <property type="match status" value="1"/>
</dbReference>
<dbReference type="InterPro" id="IPR012338">
    <property type="entry name" value="Beta-lactam/transpept-like"/>
</dbReference>
<dbReference type="Pfam" id="PF00905">
    <property type="entry name" value="Transpeptidase"/>
    <property type="match status" value="1"/>
</dbReference>
<evidence type="ECO:0000259" key="4">
    <source>
        <dbReference type="Pfam" id="PF03717"/>
    </source>
</evidence>
<dbReference type="SUPFAM" id="SSF56519">
    <property type="entry name" value="Penicillin binding protein dimerisation domain"/>
    <property type="match status" value="1"/>
</dbReference>
<dbReference type="SUPFAM" id="SSF56601">
    <property type="entry name" value="beta-lactamase/transpeptidase-like"/>
    <property type="match status" value="1"/>
</dbReference>
<dbReference type="Gene3D" id="3.40.710.10">
    <property type="entry name" value="DD-peptidase/beta-lactamase superfamily"/>
    <property type="match status" value="1"/>
</dbReference>
<organism evidence="5 6">
    <name type="scientific">Candidatus Roizmanbacteria bacterium CG09_land_8_20_14_0_10_41_9</name>
    <dbReference type="NCBI Taxonomy" id="1974850"/>
    <lineage>
        <taxon>Bacteria</taxon>
        <taxon>Candidatus Roizmaniibacteriota</taxon>
    </lineage>
</organism>
<evidence type="ECO:0008006" key="7">
    <source>
        <dbReference type="Google" id="ProtNLM"/>
    </source>
</evidence>
<proteinExistence type="predicted"/>
<dbReference type="GO" id="GO:0071555">
    <property type="term" value="P:cell wall organization"/>
    <property type="evidence" value="ECO:0007669"/>
    <property type="project" value="TreeGrafter"/>
</dbReference>
<dbReference type="InterPro" id="IPR050515">
    <property type="entry name" value="Beta-lactam/transpept"/>
</dbReference>
<accession>A0A2H0WUG4</accession>
<name>A0A2H0WUG4_9BACT</name>
<gene>
    <name evidence="5" type="ORF">COT62_02985</name>
</gene>